<accession>A0A2U2XA62</accession>
<dbReference type="GO" id="GO:0000166">
    <property type="term" value="F:nucleotide binding"/>
    <property type="evidence" value="ECO:0007669"/>
    <property type="project" value="UniProtKB-KW"/>
</dbReference>
<dbReference type="PANTHER" id="PTHR43014:SF5">
    <property type="entry name" value="GLUTATHIONE REDUCTASE (NADPH)"/>
    <property type="match status" value="1"/>
</dbReference>
<keyword evidence="3 4" id="KW-0274">FAD</keyword>
<keyword evidence="4" id="KW-0547">Nucleotide-binding</keyword>
<dbReference type="InterPro" id="IPR016156">
    <property type="entry name" value="FAD/NAD-linked_Rdtase_dimer_sf"/>
</dbReference>
<comment type="similarity">
    <text evidence="1">Belongs to the class-I pyridine nucleotide-disulfide oxidoreductase family.</text>
</comment>
<feature type="binding site" evidence="4">
    <location>
        <position position="304"/>
    </location>
    <ligand>
        <name>FAD</name>
        <dbReference type="ChEBI" id="CHEBI:57692"/>
    </ligand>
</feature>
<evidence type="ECO:0000256" key="3">
    <source>
        <dbReference type="ARBA" id="ARBA00022827"/>
    </source>
</evidence>
<evidence type="ECO:0000259" key="6">
    <source>
        <dbReference type="Pfam" id="PF02852"/>
    </source>
</evidence>
<sequence>MAIKEFDVFVIGTGNSGKTIAFDCAAAGMKVAIADNREYGGTCANRGCDPKKVIAGVTDVYQSAKNLEGKGLTGIPKIDWENLQEYKQTFTSAVPAVNEKRLKKAGISLYHQSPKFLDENTLSVEGKTVKTKKVVIASGMVSMELKIPGREYLKLSDDFLALETLPKDITFIGGGYIGIELAHIAARCGAKVTVIEFGDTILDGFDKDLTEELTEISRDLGITILLEAKANKIEKLQKNYRVYYETEGEIQSIKTELVFNTAGRIPSIADLDLTKGNVEFEKRGITVNEFLQSTSNPNVYACGDVAATPQPPLTPTANLQAVVLSANIRKGNTEKLQKIVVPSVVHCVPQLAMVGMSESEIEDSKDKYQVNHKRVPHWFSAKHLNESNYTYKVIIDKKQQTILGAHILASNAGELINLFTLAINQKMKVSEIKALAFTYPTWGSDIKAML</sequence>
<dbReference type="Pfam" id="PF02852">
    <property type="entry name" value="Pyr_redox_dim"/>
    <property type="match status" value="1"/>
</dbReference>
<evidence type="ECO:0000256" key="5">
    <source>
        <dbReference type="PIRSR" id="PIRSR000350-4"/>
    </source>
</evidence>
<feature type="binding site" evidence="4">
    <location>
        <position position="196"/>
    </location>
    <ligand>
        <name>NAD(+)</name>
        <dbReference type="ChEBI" id="CHEBI:57540"/>
    </ligand>
</feature>
<protein>
    <submittedName>
        <fullName evidence="8">NAD(P)/FAD-dependent oxidoreductase</fullName>
    </submittedName>
</protein>
<comment type="caution">
    <text evidence="8">The sequence shown here is derived from an EMBL/GenBank/DDBJ whole genome shotgun (WGS) entry which is preliminary data.</text>
</comment>
<dbReference type="SUPFAM" id="SSF55424">
    <property type="entry name" value="FAD/NAD-linked reductases, dimerisation (C-terminal) domain"/>
    <property type="match status" value="1"/>
</dbReference>
<dbReference type="EMBL" id="QFRJ01000012">
    <property type="protein sequence ID" value="PWH84678.1"/>
    <property type="molecule type" value="Genomic_DNA"/>
</dbReference>
<dbReference type="InterPro" id="IPR036188">
    <property type="entry name" value="FAD/NAD-bd_sf"/>
</dbReference>
<feature type="domain" description="FAD/NAD(P)-binding" evidence="7">
    <location>
        <begin position="6"/>
        <end position="320"/>
    </location>
</feature>
<dbReference type="AlphaFoldDB" id="A0A2U2XA62"/>
<reference evidence="8 9" key="1">
    <citation type="submission" date="2018-05" db="EMBL/GenBank/DDBJ databases">
        <title>Brumimicrobium oceani sp. nov., isolated from coastal sediment.</title>
        <authorList>
            <person name="Kou Y."/>
        </authorList>
    </citation>
    <scope>NUCLEOTIDE SEQUENCE [LARGE SCALE GENOMIC DNA]</scope>
    <source>
        <strain evidence="8 9">C305</strain>
    </source>
</reference>
<comment type="cofactor">
    <cofactor evidence="4">
        <name>FAD</name>
        <dbReference type="ChEBI" id="CHEBI:57692"/>
    </cofactor>
    <text evidence="4">Binds 1 FAD per subunit.</text>
</comment>
<feature type="binding site" evidence="4">
    <location>
        <begin position="173"/>
        <end position="180"/>
    </location>
    <ligand>
        <name>NAD(+)</name>
        <dbReference type="ChEBI" id="CHEBI:57540"/>
    </ligand>
</feature>
<evidence type="ECO:0000256" key="4">
    <source>
        <dbReference type="PIRSR" id="PIRSR000350-3"/>
    </source>
</evidence>
<evidence type="ECO:0000259" key="7">
    <source>
        <dbReference type="Pfam" id="PF07992"/>
    </source>
</evidence>
<dbReference type="PRINTS" id="PR00411">
    <property type="entry name" value="PNDRDTASEI"/>
</dbReference>
<dbReference type="GO" id="GO:0016491">
    <property type="term" value="F:oxidoreductase activity"/>
    <property type="evidence" value="ECO:0007669"/>
    <property type="project" value="InterPro"/>
</dbReference>
<dbReference type="Gene3D" id="3.50.50.60">
    <property type="entry name" value="FAD/NAD(P)-binding domain"/>
    <property type="match status" value="2"/>
</dbReference>
<evidence type="ECO:0000313" key="8">
    <source>
        <dbReference type="EMBL" id="PWH84678.1"/>
    </source>
</evidence>
<name>A0A2U2XA62_9FLAO</name>
<evidence type="ECO:0000256" key="1">
    <source>
        <dbReference type="ARBA" id="ARBA00007532"/>
    </source>
</evidence>
<dbReference type="SUPFAM" id="SSF51905">
    <property type="entry name" value="FAD/NAD(P)-binding domain"/>
    <property type="match status" value="1"/>
</dbReference>
<organism evidence="8 9">
    <name type="scientific">Brumimicrobium oceani</name>
    <dbReference type="NCBI Taxonomy" id="2100725"/>
    <lineage>
        <taxon>Bacteria</taxon>
        <taxon>Pseudomonadati</taxon>
        <taxon>Bacteroidota</taxon>
        <taxon>Flavobacteriia</taxon>
        <taxon>Flavobacteriales</taxon>
        <taxon>Crocinitomicaceae</taxon>
        <taxon>Brumimicrobium</taxon>
    </lineage>
</organism>
<dbReference type="InterPro" id="IPR004099">
    <property type="entry name" value="Pyr_nucl-diS_OxRdtase_dimer"/>
</dbReference>
<dbReference type="Proteomes" id="UP000245370">
    <property type="component" value="Unassembled WGS sequence"/>
</dbReference>
<dbReference type="InterPro" id="IPR001100">
    <property type="entry name" value="Pyr_nuc-diS_OxRdtase"/>
</dbReference>
<dbReference type="PRINTS" id="PR00368">
    <property type="entry name" value="FADPNR"/>
</dbReference>
<evidence type="ECO:0000313" key="9">
    <source>
        <dbReference type="Proteomes" id="UP000245370"/>
    </source>
</evidence>
<feature type="binding site" evidence="4">
    <location>
        <position position="263"/>
    </location>
    <ligand>
        <name>NAD(+)</name>
        <dbReference type="ChEBI" id="CHEBI:57540"/>
    </ligand>
</feature>
<dbReference type="PANTHER" id="PTHR43014">
    <property type="entry name" value="MERCURIC REDUCTASE"/>
    <property type="match status" value="1"/>
</dbReference>
<feature type="domain" description="Pyridine nucleotide-disulphide oxidoreductase dimerisation" evidence="6">
    <location>
        <begin position="341"/>
        <end position="447"/>
    </location>
</feature>
<dbReference type="Gene3D" id="3.30.390.30">
    <property type="match status" value="1"/>
</dbReference>
<feature type="disulfide bond" description="Redox-active" evidence="5">
    <location>
        <begin position="43"/>
        <end position="48"/>
    </location>
</feature>
<keyword evidence="9" id="KW-1185">Reference proteome</keyword>
<feature type="binding site" evidence="4">
    <location>
        <position position="52"/>
    </location>
    <ligand>
        <name>FAD</name>
        <dbReference type="ChEBI" id="CHEBI:57692"/>
    </ligand>
</feature>
<keyword evidence="2" id="KW-0285">Flavoprotein</keyword>
<gene>
    <name evidence="8" type="ORF">DIT68_13210</name>
</gene>
<dbReference type="PIRSF" id="PIRSF000350">
    <property type="entry name" value="Mercury_reductase_MerA"/>
    <property type="match status" value="1"/>
</dbReference>
<dbReference type="InterPro" id="IPR023753">
    <property type="entry name" value="FAD/NAD-binding_dom"/>
</dbReference>
<evidence type="ECO:0000256" key="2">
    <source>
        <dbReference type="ARBA" id="ARBA00022630"/>
    </source>
</evidence>
<dbReference type="RefSeq" id="WP_109360290.1">
    <property type="nucleotide sequence ID" value="NZ_QFRJ01000012.1"/>
</dbReference>
<dbReference type="OrthoDB" id="9800167at2"/>
<dbReference type="Pfam" id="PF07992">
    <property type="entry name" value="Pyr_redox_2"/>
    <property type="match status" value="1"/>
</dbReference>
<keyword evidence="4" id="KW-0520">NAD</keyword>
<reference evidence="8 9" key="2">
    <citation type="submission" date="2018-05" db="EMBL/GenBank/DDBJ databases">
        <authorList>
            <person name="Lanie J.A."/>
            <person name="Ng W.-L."/>
            <person name="Kazmierczak K.M."/>
            <person name="Andrzejewski T.M."/>
            <person name="Davidsen T.M."/>
            <person name="Wayne K.J."/>
            <person name="Tettelin H."/>
            <person name="Glass J.I."/>
            <person name="Rusch D."/>
            <person name="Podicherti R."/>
            <person name="Tsui H.-C.T."/>
            <person name="Winkler M.E."/>
        </authorList>
    </citation>
    <scope>NUCLEOTIDE SEQUENCE [LARGE SCALE GENOMIC DNA]</scope>
    <source>
        <strain evidence="8 9">C305</strain>
    </source>
</reference>
<proteinExistence type="inferred from homology"/>